<keyword evidence="9" id="KW-1185">Reference proteome</keyword>
<dbReference type="Proteomes" id="UP000792063">
    <property type="component" value="Unassembled WGS sequence"/>
</dbReference>
<evidence type="ECO:0000313" key="8">
    <source>
        <dbReference type="EMBL" id="RLN76502.1"/>
    </source>
</evidence>
<dbReference type="EMBL" id="JPWV03000278">
    <property type="protein sequence ID" value="KAG2519463.1"/>
    <property type="molecule type" value="Genomic_DNA"/>
</dbReference>
<feature type="domain" description="Aldehyde dehydrogenase" evidence="4">
    <location>
        <begin position="28"/>
        <end position="261"/>
    </location>
</feature>
<dbReference type="InterPro" id="IPR050740">
    <property type="entry name" value="Aldehyde_DH_Superfamily"/>
</dbReference>
<reference evidence="9 10" key="2">
    <citation type="submission" date="2018-07" db="EMBL/GenBank/DDBJ databases">
        <title>Genome sequencing of oomycete isolates from Chile give support for New Zealand origin for Phytophthora kernoviae and make available the first Nothophytophthora sp. genome.</title>
        <authorList>
            <person name="Studholme D.J."/>
            <person name="Sanfuentes E."/>
            <person name="Panda P."/>
            <person name="Hill R."/>
            <person name="Sambles C."/>
            <person name="Grant M."/>
            <person name="Williams N.M."/>
            <person name="Mcdougal R.L."/>
        </authorList>
    </citation>
    <scope>NUCLEOTIDE SEQUENCE [LARGE SCALE GENOMIC DNA]</scope>
    <source>
        <strain evidence="7">Chile2</strain>
        <strain evidence="8">Chile4</strain>
    </source>
</reference>
<evidence type="ECO:0000313" key="5">
    <source>
        <dbReference type="EMBL" id="KAG2519463.1"/>
    </source>
</evidence>
<dbReference type="InterPro" id="IPR016162">
    <property type="entry name" value="Ald_DH_N"/>
</dbReference>
<evidence type="ECO:0000313" key="10">
    <source>
        <dbReference type="Proteomes" id="UP000285883"/>
    </source>
</evidence>
<sequence>MGKEEAYQAIAAAFMAHRRWKKITPMKSAYTVKHVVLELGSSAPFIVFEDADIDQALDGLLIAKFRNSGQTCVTINRIFIHSSIYDEFTTKLVERVKLLKMGSPLEHGVQLGPLIDTSVVKKVSELVDDAVQHGAKVLSGGKTSKLGKNFYEATVLTNVDESMHVWQEEIFGPVVPLFTFSSEEEVVRKANDTPMGLAGYFYTRDVARMFRVASELECGMVGVNSSMVKHVGVPYGGVKESGIGREGSPEGLEEYLETKMVCIGGLN</sequence>
<dbReference type="InterPro" id="IPR015590">
    <property type="entry name" value="Aldehyde_DH_dom"/>
</dbReference>
<keyword evidence="3" id="KW-0560">Oxidoreductase</keyword>
<dbReference type="Proteomes" id="UP000285624">
    <property type="component" value="Unassembled WGS sequence"/>
</dbReference>
<evidence type="ECO:0000313" key="6">
    <source>
        <dbReference type="EMBL" id="KAG2520603.1"/>
    </source>
</evidence>
<evidence type="ECO:0000259" key="4">
    <source>
        <dbReference type="Pfam" id="PF00171"/>
    </source>
</evidence>
<dbReference type="Proteomes" id="UP000785171">
    <property type="component" value="Unassembled WGS sequence"/>
</dbReference>
<reference evidence="5" key="3">
    <citation type="submission" date="2020-06" db="EMBL/GenBank/DDBJ databases">
        <authorList>
            <person name="Studholme D.J."/>
        </authorList>
    </citation>
    <scope>NUCLEOTIDE SEQUENCE</scope>
    <source>
        <strain evidence="5">NZFS 2646</strain>
        <strain evidence="6">NZFS 3630</strain>
    </source>
</reference>
<name>A0A421EUR6_9STRA</name>
<dbReference type="EMBL" id="JPWU03000282">
    <property type="protein sequence ID" value="KAG2520603.1"/>
    <property type="molecule type" value="Genomic_DNA"/>
</dbReference>
<comment type="caution">
    <text evidence="7">The sequence shown here is derived from an EMBL/GenBank/DDBJ whole genome shotgun (WGS) entry which is preliminary data.</text>
</comment>
<reference evidence="5" key="1">
    <citation type="journal article" date="2015" name="Genom Data">
        <title>Genome sequences of six Phytophthora species associated with forests in New Zealand.</title>
        <authorList>
            <person name="Studholme D.J."/>
            <person name="McDougal R.L."/>
            <person name="Sambles C."/>
            <person name="Hansen E."/>
            <person name="Hardy G."/>
            <person name="Grant M."/>
            <person name="Ganley R.J."/>
            <person name="Williams N.M."/>
        </authorList>
    </citation>
    <scope>NUCLEOTIDE SEQUENCE</scope>
    <source>
        <strain evidence="5">NZFS 2646</strain>
        <strain evidence="6">NZFS 3630</strain>
    </source>
</reference>
<dbReference type="PANTHER" id="PTHR43353:SF5">
    <property type="entry name" value="SUCCINATE-SEMIALDEHYDE DEHYDROGENASE, MITOCHONDRIAL"/>
    <property type="match status" value="1"/>
</dbReference>
<dbReference type="EMBL" id="MBDN02000313">
    <property type="protein sequence ID" value="RLN76502.1"/>
    <property type="molecule type" value="Genomic_DNA"/>
</dbReference>
<accession>A0A421EUR6</accession>
<organism evidence="7 10">
    <name type="scientific">Phytophthora kernoviae</name>
    <dbReference type="NCBI Taxonomy" id="325452"/>
    <lineage>
        <taxon>Eukaryota</taxon>
        <taxon>Sar</taxon>
        <taxon>Stramenopiles</taxon>
        <taxon>Oomycota</taxon>
        <taxon>Peronosporomycetes</taxon>
        <taxon>Peronosporales</taxon>
        <taxon>Peronosporaceae</taxon>
        <taxon>Phytophthora</taxon>
    </lineage>
</organism>
<protein>
    <recommendedName>
        <fullName evidence="4">Aldehyde dehydrogenase domain-containing protein</fullName>
    </recommendedName>
</protein>
<comment type="pathway">
    <text evidence="1">Amino-acid degradation; 4-aminobutanoate degradation.</text>
</comment>
<evidence type="ECO:0000256" key="2">
    <source>
        <dbReference type="ARBA" id="ARBA00009986"/>
    </source>
</evidence>
<dbReference type="PANTHER" id="PTHR43353">
    <property type="entry name" value="SUCCINATE-SEMIALDEHYDE DEHYDROGENASE, MITOCHONDRIAL"/>
    <property type="match status" value="1"/>
</dbReference>
<comment type="similarity">
    <text evidence="2">Belongs to the aldehyde dehydrogenase family.</text>
</comment>
<dbReference type="Gene3D" id="3.40.309.10">
    <property type="entry name" value="Aldehyde Dehydrogenase, Chain A, domain 2"/>
    <property type="match status" value="1"/>
</dbReference>
<dbReference type="GO" id="GO:0009450">
    <property type="term" value="P:gamma-aminobutyric acid catabolic process"/>
    <property type="evidence" value="ECO:0007669"/>
    <property type="project" value="TreeGrafter"/>
</dbReference>
<dbReference type="SUPFAM" id="SSF53720">
    <property type="entry name" value="ALDH-like"/>
    <property type="match status" value="1"/>
</dbReference>
<dbReference type="InterPro" id="IPR016161">
    <property type="entry name" value="Ald_DH/histidinol_DH"/>
</dbReference>
<dbReference type="STRING" id="325452.A0A421EUR6"/>
<evidence type="ECO:0000313" key="7">
    <source>
        <dbReference type="EMBL" id="RLN02631.1"/>
    </source>
</evidence>
<dbReference type="Pfam" id="PF00171">
    <property type="entry name" value="Aldedh"/>
    <property type="match status" value="1"/>
</dbReference>
<gene>
    <name evidence="7" type="ORF">BBI17_007425</name>
    <name evidence="8" type="ORF">BBO99_00007507</name>
    <name evidence="5" type="ORF">JM16_007128</name>
    <name evidence="6" type="ORF">JM18_007026</name>
</gene>
<dbReference type="AlphaFoldDB" id="A0A421EUR6"/>
<dbReference type="InterPro" id="IPR016163">
    <property type="entry name" value="Ald_DH_C"/>
</dbReference>
<dbReference type="FunFam" id="3.40.309.10:FF:000004">
    <property type="entry name" value="Succinate-semialdehyde dehydrogenase I"/>
    <property type="match status" value="1"/>
</dbReference>
<dbReference type="Gene3D" id="3.40.605.10">
    <property type="entry name" value="Aldehyde Dehydrogenase, Chain A, domain 1"/>
    <property type="match status" value="1"/>
</dbReference>
<evidence type="ECO:0000313" key="9">
    <source>
        <dbReference type="Proteomes" id="UP000285624"/>
    </source>
</evidence>
<dbReference type="Proteomes" id="UP000285883">
    <property type="component" value="Unassembled WGS sequence"/>
</dbReference>
<evidence type="ECO:0000256" key="1">
    <source>
        <dbReference type="ARBA" id="ARBA00005176"/>
    </source>
</evidence>
<dbReference type="EMBL" id="MAYM02002172">
    <property type="protein sequence ID" value="RLN02631.1"/>
    <property type="molecule type" value="Genomic_DNA"/>
</dbReference>
<dbReference type="GO" id="GO:0004777">
    <property type="term" value="F:succinate-semialdehyde dehydrogenase (NAD+) activity"/>
    <property type="evidence" value="ECO:0007669"/>
    <property type="project" value="TreeGrafter"/>
</dbReference>
<evidence type="ECO:0000256" key="3">
    <source>
        <dbReference type="ARBA" id="ARBA00023002"/>
    </source>
</evidence>
<proteinExistence type="inferred from homology"/>